<gene>
    <name evidence="6" type="ORF">VPR01S_12_00140</name>
</gene>
<dbReference type="PROSITE" id="PS01124">
    <property type="entry name" value="HTH_ARAC_FAMILY_2"/>
    <property type="match status" value="1"/>
</dbReference>
<keyword evidence="2" id="KW-0238">DNA-binding</keyword>
<dbReference type="InterPro" id="IPR018060">
    <property type="entry name" value="HTH_AraC"/>
</dbReference>
<evidence type="ECO:0000256" key="4">
    <source>
        <dbReference type="SAM" id="Phobius"/>
    </source>
</evidence>
<evidence type="ECO:0000259" key="5">
    <source>
        <dbReference type="PROSITE" id="PS01124"/>
    </source>
</evidence>
<comment type="caution">
    <text evidence="6">The sequence shown here is derived from an EMBL/GenBank/DDBJ whole genome shotgun (WGS) entry which is preliminary data.</text>
</comment>
<dbReference type="InterPro" id="IPR009057">
    <property type="entry name" value="Homeodomain-like_sf"/>
</dbReference>
<keyword evidence="3" id="KW-0804">Transcription</keyword>
<dbReference type="Gene3D" id="1.10.10.60">
    <property type="entry name" value="Homeodomain-like"/>
    <property type="match status" value="1"/>
</dbReference>
<evidence type="ECO:0000256" key="2">
    <source>
        <dbReference type="ARBA" id="ARBA00023125"/>
    </source>
</evidence>
<feature type="transmembrane region" description="Helical" evidence="4">
    <location>
        <begin position="150"/>
        <end position="171"/>
    </location>
</feature>
<evidence type="ECO:0000256" key="3">
    <source>
        <dbReference type="ARBA" id="ARBA00023163"/>
    </source>
</evidence>
<dbReference type="PANTHER" id="PTHR43280">
    <property type="entry name" value="ARAC-FAMILY TRANSCRIPTIONAL REGULATOR"/>
    <property type="match status" value="1"/>
</dbReference>
<dbReference type="EMBL" id="BATJ01000012">
    <property type="protein sequence ID" value="GAD68205.1"/>
    <property type="molecule type" value="Genomic_DNA"/>
</dbReference>
<evidence type="ECO:0000313" key="7">
    <source>
        <dbReference type="Proteomes" id="UP000016570"/>
    </source>
</evidence>
<feature type="transmembrane region" description="Helical" evidence="4">
    <location>
        <begin position="177"/>
        <end position="199"/>
    </location>
</feature>
<keyword evidence="1" id="KW-0805">Transcription regulation</keyword>
<feature type="transmembrane region" description="Helical" evidence="4">
    <location>
        <begin position="87"/>
        <end position="106"/>
    </location>
</feature>
<dbReference type="AlphaFoldDB" id="U3A3D3"/>
<name>U3A3D3_VIBPR</name>
<accession>U3A3D3</accession>
<feature type="domain" description="HTH araC/xylS-type" evidence="5">
    <location>
        <begin position="232"/>
        <end position="337"/>
    </location>
</feature>
<keyword evidence="4" id="KW-0472">Membrane</keyword>
<dbReference type="Proteomes" id="UP000016570">
    <property type="component" value="Unassembled WGS sequence"/>
</dbReference>
<protein>
    <recommendedName>
        <fullName evidence="5">HTH araC/xylS-type domain-containing protein</fullName>
    </recommendedName>
</protein>
<dbReference type="Pfam" id="PF12833">
    <property type="entry name" value="HTH_18"/>
    <property type="match status" value="1"/>
</dbReference>
<dbReference type="GO" id="GO:0003700">
    <property type="term" value="F:DNA-binding transcription factor activity"/>
    <property type="evidence" value="ECO:0007669"/>
    <property type="project" value="InterPro"/>
</dbReference>
<keyword evidence="4" id="KW-1133">Transmembrane helix</keyword>
<evidence type="ECO:0000313" key="6">
    <source>
        <dbReference type="EMBL" id="GAD68205.1"/>
    </source>
</evidence>
<dbReference type="RefSeq" id="WP_021706176.1">
    <property type="nucleotide sequence ID" value="NZ_BATJ01000012.1"/>
</dbReference>
<dbReference type="SUPFAM" id="SSF46689">
    <property type="entry name" value="Homeodomain-like"/>
    <property type="match status" value="1"/>
</dbReference>
<organism evidence="6 7">
    <name type="scientific">Vibrio proteolyticus NBRC 13287</name>
    <dbReference type="NCBI Taxonomy" id="1219065"/>
    <lineage>
        <taxon>Bacteria</taxon>
        <taxon>Pseudomonadati</taxon>
        <taxon>Pseudomonadota</taxon>
        <taxon>Gammaproteobacteria</taxon>
        <taxon>Vibrionales</taxon>
        <taxon>Vibrionaceae</taxon>
        <taxon>Vibrio</taxon>
    </lineage>
</organism>
<dbReference type="SMART" id="SM00342">
    <property type="entry name" value="HTH_ARAC"/>
    <property type="match status" value="1"/>
</dbReference>
<evidence type="ECO:0000256" key="1">
    <source>
        <dbReference type="ARBA" id="ARBA00023015"/>
    </source>
</evidence>
<feature type="transmembrane region" description="Helical" evidence="4">
    <location>
        <begin position="6"/>
        <end position="23"/>
    </location>
</feature>
<proteinExistence type="predicted"/>
<sequence>MIYIPLPMVLSLLLMLVAGLIYLRRPESGKPVCGFVLVCAVSLSLVGLRWSLDIALLRFLQPAVAALIPVLAWCCFMPAHRAGSVSWWHFSGPAAVLLGSFIYPWWPWPIDVALVGLSLVYGVALWRLSTQPAAYVRLEDSRWFVLNERLGAGLLLFSALVDALLAIDFAVFSGEHVLTIVSAAHLIMLPALVAVVILASRTMPSLTVLSPDNFTDPEPLPLAAENDDDARCQIVARLDDLMCEHKWYLDTDLTLDRLARKMMIPARQISRAVNHVHGENLSRFVNRYRVEHAKTLLITTDQSVTEIYLSAGFQTKSNFNREFARLTGVTPSAFRRQGRDSCSSLQ</sequence>
<dbReference type="GO" id="GO:0043565">
    <property type="term" value="F:sequence-specific DNA binding"/>
    <property type="evidence" value="ECO:0007669"/>
    <property type="project" value="InterPro"/>
</dbReference>
<dbReference type="STRING" id="1219065.VPR01S_12_00140"/>
<dbReference type="PANTHER" id="PTHR43280:SF29">
    <property type="entry name" value="ARAC-FAMILY TRANSCRIPTIONAL REGULATOR"/>
    <property type="match status" value="1"/>
</dbReference>
<reference evidence="6 7" key="1">
    <citation type="submission" date="2013-09" db="EMBL/GenBank/DDBJ databases">
        <title>Whole genome shotgun sequence of Vibrio proteolyticus NBRC 13287.</title>
        <authorList>
            <person name="Isaki S."/>
            <person name="Hosoyama A."/>
            <person name="Numata M."/>
            <person name="Hashimoto M."/>
            <person name="Hosoyama Y."/>
            <person name="Tsuchikane K."/>
            <person name="Noguchi M."/>
            <person name="Hirakata S."/>
            <person name="Ichikawa N."/>
            <person name="Ohji S."/>
            <person name="Yamazoe A."/>
            <person name="Fujita N."/>
        </authorList>
    </citation>
    <scope>NUCLEOTIDE SEQUENCE [LARGE SCALE GENOMIC DNA]</scope>
    <source>
        <strain evidence="6 7">NBRC 13287</strain>
    </source>
</reference>
<keyword evidence="4" id="KW-0812">Transmembrane</keyword>
<feature type="transmembrane region" description="Helical" evidence="4">
    <location>
        <begin position="56"/>
        <end position="75"/>
    </location>
</feature>
<keyword evidence="7" id="KW-1185">Reference proteome</keyword>
<feature type="transmembrane region" description="Helical" evidence="4">
    <location>
        <begin position="32"/>
        <end position="50"/>
    </location>
</feature>
<feature type="transmembrane region" description="Helical" evidence="4">
    <location>
        <begin position="112"/>
        <end position="129"/>
    </location>
</feature>
<dbReference type="eggNOG" id="COG4977">
    <property type="taxonomic scope" value="Bacteria"/>
</dbReference>